<dbReference type="PRINTS" id="PR00926">
    <property type="entry name" value="MITOCARRIER"/>
</dbReference>
<feature type="repeat" description="Solcar" evidence="19">
    <location>
        <begin position="20"/>
        <end position="111"/>
    </location>
</feature>
<name>A0A1V6QFC4_9EURO</name>
<evidence type="ECO:0000256" key="5">
    <source>
        <dbReference type="ARBA" id="ARBA00022438"/>
    </source>
</evidence>
<comment type="similarity">
    <text evidence="4">Belongs to the peptidase M28 family. M28A subfamily.</text>
</comment>
<dbReference type="Pfam" id="PF04389">
    <property type="entry name" value="Peptidase_M28"/>
    <property type="match status" value="1"/>
</dbReference>
<dbReference type="GO" id="GO:0055085">
    <property type="term" value="P:transmembrane transport"/>
    <property type="evidence" value="ECO:0007669"/>
    <property type="project" value="InterPro"/>
</dbReference>
<evidence type="ECO:0000256" key="8">
    <source>
        <dbReference type="ARBA" id="ARBA00022692"/>
    </source>
</evidence>
<keyword evidence="17" id="KW-0496">Mitochondrion</keyword>
<proteinExistence type="inferred from homology"/>
<dbReference type="CDD" id="cd02130">
    <property type="entry name" value="PA_ScAPY_like"/>
    <property type="match status" value="1"/>
</dbReference>
<keyword evidence="12" id="KW-0999">Mitochondrion inner membrane</keyword>
<evidence type="ECO:0000259" key="23">
    <source>
        <dbReference type="Pfam" id="PF04389"/>
    </source>
</evidence>
<dbReference type="CDD" id="cd03876">
    <property type="entry name" value="M28_SGAP_like"/>
    <property type="match status" value="1"/>
</dbReference>
<evidence type="ECO:0000256" key="14">
    <source>
        <dbReference type="ARBA" id="ARBA00022833"/>
    </source>
</evidence>
<protein>
    <recommendedName>
        <fullName evidence="20">Peptide hydrolase</fullName>
        <ecNumber evidence="20">3.4.-.-</ecNumber>
    </recommendedName>
</protein>
<dbReference type="Proteomes" id="UP000191672">
    <property type="component" value="Unassembled WGS sequence"/>
</dbReference>
<dbReference type="GO" id="GO:0006508">
    <property type="term" value="P:proteolysis"/>
    <property type="evidence" value="ECO:0007669"/>
    <property type="project" value="UniProtKB-KW"/>
</dbReference>
<keyword evidence="25" id="KW-1185">Reference proteome</keyword>
<evidence type="ECO:0000256" key="2">
    <source>
        <dbReference type="ARBA" id="ARBA00002238"/>
    </source>
</evidence>
<dbReference type="InterPro" id="IPR003137">
    <property type="entry name" value="PA_domain"/>
</dbReference>
<evidence type="ECO:0000256" key="20">
    <source>
        <dbReference type="RuleBase" id="RU361240"/>
    </source>
</evidence>
<dbReference type="GO" id="GO:0005743">
    <property type="term" value="C:mitochondrial inner membrane"/>
    <property type="evidence" value="ECO:0007669"/>
    <property type="project" value="UniProtKB-SubCell"/>
</dbReference>
<keyword evidence="10" id="KW-0732">Signal</keyword>
<evidence type="ECO:0000256" key="15">
    <source>
        <dbReference type="ARBA" id="ARBA00022989"/>
    </source>
</evidence>
<dbReference type="SUPFAM" id="SSF103506">
    <property type="entry name" value="Mitochondrial carrier"/>
    <property type="match status" value="1"/>
</dbReference>
<dbReference type="FunFam" id="3.40.630.10:FF:000054">
    <property type="entry name" value="Peptide hydrolase"/>
    <property type="match status" value="1"/>
</dbReference>
<keyword evidence="18 19" id="KW-0472">Membrane</keyword>
<keyword evidence="15" id="KW-1133">Transmembrane helix</keyword>
<evidence type="ECO:0000256" key="18">
    <source>
        <dbReference type="ARBA" id="ARBA00023136"/>
    </source>
</evidence>
<keyword evidence="5" id="KW-0031">Aminopeptidase</keyword>
<comment type="cofactor">
    <cofactor evidence="1">
        <name>Zn(2+)</name>
        <dbReference type="ChEBI" id="CHEBI:29105"/>
    </cofactor>
</comment>
<feature type="domain" description="Peptidase M28" evidence="23">
    <location>
        <begin position="987"/>
        <end position="1193"/>
    </location>
</feature>
<evidence type="ECO:0000256" key="1">
    <source>
        <dbReference type="ARBA" id="ARBA00001947"/>
    </source>
</evidence>
<dbReference type="EMBL" id="MDYN01000005">
    <property type="protein sequence ID" value="OQD87576.1"/>
    <property type="molecule type" value="Genomic_DNA"/>
</dbReference>
<keyword evidence="9 20" id="KW-0479">Metal-binding</keyword>
<dbReference type="Gene3D" id="1.50.40.10">
    <property type="entry name" value="Mitochondrial carrier domain"/>
    <property type="match status" value="1"/>
</dbReference>
<dbReference type="InterPro" id="IPR002067">
    <property type="entry name" value="MCP"/>
</dbReference>
<dbReference type="InterPro" id="IPR041756">
    <property type="entry name" value="M28_SGAP-like"/>
</dbReference>
<gene>
    <name evidence="24" type="ORF">PENANT_c005G02737</name>
</gene>
<evidence type="ECO:0000256" key="17">
    <source>
        <dbReference type="ARBA" id="ARBA00023128"/>
    </source>
</evidence>
<dbReference type="Pfam" id="PF00153">
    <property type="entry name" value="Mito_carr"/>
    <property type="match status" value="3"/>
</dbReference>
<evidence type="ECO:0000313" key="25">
    <source>
        <dbReference type="Proteomes" id="UP000191672"/>
    </source>
</evidence>
<evidence type="ECO:0000256" key="21">
    <source>
        <dbReference type="SAM" id="MobiDB-lite"/>
    </source>
</evidence>
<evidence type="ECO:0000259" key="22">
    <source>
        <dbReference type="Pfam" id="PF02225"/>
    </source>
</evidence>
<keyword evidence="6" id="KW-0813">Transport</keyword>
<dbReference type="InterPro" id="IPR046450">
    <property type="entry name" value="PA_dom_sf"/>
</dbReference>
<dbReference type="EC" id="3.4.-.-" evidence="20"/>
<dbReference type="STRING" id="416450.A0A1V6QFC4"/>
<dbReference type="PANTHER" id="PTHR24089">
    <property type="entry name" value="SOLUTE CARRIER FAMILY 25"/>
    <property type="match status" value="1"/>
</dbReference>
<dbReference type="Gene3D" id="3.50.30.30">
    <property type="match status" value="1"/>
</dbReference>
<dbReference type="InterPro" id="IPR018108">
    <property type="entry name" value="MCP_transmembrane"/>
</dbReference>
<feature type="repeat" description="Solcar" evidence="19">
    <location>
        <begin position="119"/>
        <end position="233"/>
    </location>
</feature>
<keyword evidence="14 20" id="KW-0862">Zinc</keyword>
<keyword evidence="11" id="KW-0677">Repeat</keyword>
<comment type="caution">
    <text evidence="24">The sequence shown here is derived from an EMBL/GenBank/DDBJ whole genome shotgun (WGS) entry which is preliminary data.</text>
</comment>
<dbReference type="PROSITE" id="PS50920">
    <property type="entry name" value="SOLCAR"/>
    <property type="match status" value="2"/>
</dbReference>
<dbReference type="SUPFAM" id="SSF53187">
    <property type="entry name" value="Zn-dependent exopeptidases"/>
    <property type="match status" value="1"/>
</dbReference>
<evidence type="ECO:0000313" key="24">
    <source>
        <dbReference type="EMBL" id="OQD87576.1"/>
    </source>
</evidence>
<evidence type="ECO:0000256" key="16">
    <source>
        <dbReference type="ARBA" id="ARBA00023049"/>
    </source>
</evidence>
<evidence type="ECO:0000256" key="19">
    <source>
        <dbReference type="PROSITE-ProRule" id="PRU00282"/>
    </source>
</evidence>
<comment type="function">
    <text evidence="2">Mitochondrial transporter that mediates uptake of thiamine pyrophosphate (ThPP) into mitochondria.</text>
</comment>
<evidence type="ECO:0000256" key="6">
    <source>
        <dbReference type="ARBA" id="ARBA00022448"/>
    </source>
</evidence>
<sequence>MTLKAEQGIQGKAKNKRSLEYVLKSGLAGGLAGCAAKTIVAPLDRVKILFQTSTPAYERYIGSWKGFVSALSSINSHEGFRGLFKGHSATLLQKFPYAAINFLMYEQMRALFISSPEKETPLRRFLSGSFSGATSVFFTYPLDLVRVRLAIESRSHRSSLKSICRQIYHEQNGALQSHGIAVRGINTTLSNAIEKVLPLSKLCNFYRGFSPTMLGMLPYAGMSFFTHDTVSDWLRRPELAKHTTVAQITEDGVSQRPPLKIGAQLTAGALAGTIAQTTSYPLEVIRRRIQASGAMQGEGGKSDNVDRGLDGSMYPQYSISQTAILTLTSDAVKVVGACLQCRAKKRKQNTGCVYPKQALVLNSPGASFLRSLKISRVDVTVPLPVESRPHMPMLIHSFIETFGMEPLPVDGSSLAWLLRASWIQQALSDPCALHTTLYAASAHLDAFRGVKNKNMTLYHHTIALQLLQERINDSEAMFSESLMACIAPLVFFSALLGDKGLSKMHKMALMQMIKVQGGLEHLALGAFLSGLITVCVLTEAIIMDSALEIPFLNIPPTPLMPPTYFTSAVLRRAANREGGYYNLSHEVIEIFEHIDFITHVLPDGPGAVDIRAKWTAKMEDFSLSIDYQQTQENTDDGSIKSDADAITKACQTAALIFWYFFLDDDRYPQPASGLDSVLMQSILEVGSDGATCSVMGTADRKTVLGTVTSALTFQSTVGVPPELLAADTSRPYEIASSSAKDRQPLGFPSGPPRHGYKNPLLAAGYEGITDPAVINDEVHLVSPDKLSSEIRLKDLLKGTQKLEDFAYAHPERNRVFGGKAHNDTVDFLYRELKKTGYYDVYKQPQIHTWTSAEASLSFNGDSIEITSMTYSPSVDITAEVAVVSNVGCTASDYPTEVAGKIALVQRGECTFAEKATLAGTANAAAVIIYNNAAGSLSGTLGGVSDAYAAIGGISQANGETLLSAAASGVVTLSLEIDSKVENRTTFNVIAETKGGDHNNVVSLGGHTDSVEAGPGINDDGSGIISNLVVAKALTKFSVKNAVRFCFWTGEEFGLLGSEYYTSHLSSAELAKIRLYLNFDMIASPNYALMIYDGDGDAFNQTGPAGSAEIEALFQNYFKSKKLAYIPTAFDGRSDYDGFISRGIPAGGIFTGAEGIKTVEEAKLFGGQANVSYDVNYHAAGDNTTNLNHEAFLINSKATAFAVAKYATSLSSIPPRTETPTKRRTKREPRSHAHTKNTGCFHSLVEI</sequence>
<keyword evidence="16" id="KW-0482">Metalloprotease</keyword>
<dbReference type="GO" id="GO:0008237">
    <property type="term" value="F:metallopeptidase activity"/>
    <property type="evidence" value="ECO:0007669"/>
    <property type="project" value="UniProtKB-KW"/>
</dbReference>
<dbReference type="InterPro" id="IPR007484">
    <property type="entry name" value="Peptidase_M28"/>
</dbReference>
<evidence type="ECO:0000256" key="4">
    <source>
        <dbReference type="ARBA" id="ARBA00005957"/>
    </source>
</evidence>
<keyword evidence="13 20" id="KW-0378">Hydrolase</keyword>
<dbReference type="Pfam" id="PF02225">
    <property type="entry name" value="PA"/>
    <property type="match status" value="1"/>
</dbReference>
<dbReference type="Gene3D" id="3.40.630.10">
    <property type="entry name" value="Zn peptidases"/>
    <property type="match status" value="1"/>
</dbReference>
<evidence type="ECO:0000256" key="12">
    <source>
        <dbReference type="ARBA" id="ARBA00022792"/>
    </source>
</evidence>
<feature type="domain" description="PA" evidence="22">
    <location>
        <begin position="877"/>
        <end position="961"/>
    </location>
</feature>
<keyword evidence="8 19" id="KW-0812">Transmembrane</keyword>
<evidence type="ECO:0000256" key="13">
    <source>
        <dbReference type="ARBA" id="ARBA00022801"/>
    </source>
</evidence>
<organism evidence="24 25">
    <name type="scientific">Penicillium antarcticum</name>
    <dbReference type="NCBI Taxonomy" id="416450"/>
    <lineage>
        <taxon>Eukaryota</taxon>
        <taxon>Fungi</taxon>
        <taxon>Dikarya</taxon>
        <taxon>Ascomycota</taxon>
        <taxon>Pezizomycotina</taxon>
        <taxon>Eurotiomycetes</taxon>
        <taxon>Eurotiomycetidae</taxon>
        <taxon>Eurotiales</taxon>
        <taxon>Aspergillaceae</taxon>
        <taxon>Penicillium</taxon>
    </lineage>
</organism>
<evidence type="ECO:0000256" key="11">
    <source>
        <dbReference type="ARBA" id="ARBA00022737"/>
    </source>
</evidence>
<evidence type="ECO:0000256" key="9">
    <source>
        <dbReference type="ARBA" id="ARBA00022723"/>
    </source>
</evidence>
<dbReference type="AlphaFoldDB" id="A0A1V6QFC4"/>
<dbReference type="GO" id="GO:0004177">
    <property type="term" value="F:aminopeptidase activity"/>
    <property type="evidence" value="ECO:0007669"/>
    <property type="project" value="UniProtKB-KW"/>
</dbReference>
<feature type="region of interest" description="Disordered" evidence="21">
    <location>
        <begin position="1211"/>
        <end position="1237"/>
    </location>
</feature>
<evidence type="ECO:0000256" key="7">
    <source>
        <dbReference type="ARBA" id="ARBA00022670"/>
    </source>
</evidence>
<feature type="compositionally biased region" description="Basic residues" evidence="21">
    <location>
        <begin position="1221"/>
        <end position="1234"/>
    </location>
</feature>
<evidence type="ECO:0000256" key="3">
    <source>
        <dbReference type="ARBA" id="ARBA00004448"/>
    </source>
</evidence>
<dbReference type="SUPFAM" id="SSF52025">
    <property type="entry name" value="PA domain"/>
    <property type="match status" value="1"/>
</dbReference>
<dbReference type="InterPro" id="IPR023395">
    <property type="entry name" value="MCP_dom_sf"/>
</dbReference>
<keyword evidence="7 20" id="KW-0645">Protease</keyword>
<dbReference type="GO" id="GO:0046872">
    <property type="term" value="F:metal ion binding"/>
    <property type="evidence" value="ECO:0007669"/>
    <property type="project" value="UniProtKB-KW"/>
</dbReference>
<accession>A0A1V6QFC4</accession>
<comment type="subcellular location">
    <subcellularLocation>
        <location evidence="3">Mitochondrion inner membrane</location>
        <topology evidence="3">Multi-pass membrane protein</topology>
    </subcellularLocation>
</comment>
<reference evidence="25" key="1">
    <citation type="journal article" date="2017" name="Nat. Microbiol.">
        <title>Global analysis of biosynthetic gene clusters reveals vast potential of secondary metabolite production in Penicillium species.</title>
        <authorList>
            <person name="Nielsen J.C."/>
            <person name="Grijseels S."/>
            <person name="Prigent S."/>
            <person name="Ji B."/>
            <person name="Dainat J."/>
            <person name="Nielsen K.F."/>
            <person name="Frisvad J.C."/>
            <person name="Workman M."/>
            <person name="Nielsen J."/>
        </authorList>
    </citation>
    <scope>NUCLEOTIDE SEQUENCE [LARGE SCALE GENOMIC DNA]</scope>
    <source>
        <strain evidence="25">IBT 31811</strain>
    </source>
</reference>
<evidence type="ECO:0000256" key="10">
    <source>
        <dbReference type="ARBA" id="ARBA00022729"/>
    </source>
</evidence>